<dbReference type="Proteomes" id="UP000078516">
    <property type="component" value="Unassembled WGS sequence"/>
</dbReference>
<evidence type="ECO:0000256" key="1">
    <source>
        <dbReference type="ARBA" id="ARBA00009018"/>
    </source>
</evidence>
<evidence type="ECO:0000256" key="3">
    <source>
        <dbReference type="ARBA" id="ARBA00022679"/>
    </source>
</evidence>
<dbReference type="InterPro" id="IPR001977">
    <property type="entry name" value="Depp_CoAkinase"/>
</dbReference>
<dbReference type="GO" id="GO:0004140">
    <property type="term" value="F:dephospho-CoA kinase activity"/>
    <property type="evidence" value="ECO:0007669"/>
    <property type="project" value="UniProtKB-UniRule"/>
</dbReference>
<dbReference type="GO" id="GO:0005524">
    <property type="term" value="F:ATP binding"/>
    <property type="evidence" value="ECO:0007669"/>
    <property type="project" value="UniProtKB-UniRule"/>
</dbReference>
<evidence type="ECO:0000256" key="2">
    <source>
        <dbReference type="ARBA" id="ARBA00022490"/>
    </source>
</evidence>
<dbReference type="Pfam" id="PF01121">
    <property type="entry name" value="CoaE"/>
    <property type="match status" value="1"/>
</dbReference>
<dbReference type="Gene3D" id="3.40.50.300">
    <property type="entry name" value="P-loop containing nucleotide triphosphate hydrolases"/>
    <property type="match status" value="1"/>
</dbReference>
<dbReference type="EMBL" id="LWMN01000010">
    <property type="protein sequence ID" value="OAQ56596.1"/>
    <property type="molecule type" value="Genomic_DNA"/>
</dbReference>
<keyword evidence="6 8" id="KW-0067">ATP-binding</keyword>
<comment type="pathway">
    <text evidence="8">Cofactor biosynthesis; coenzyme A biosynthesis; CoA from (R)-pantothenate: step 5/5.</text>
</comment>
<evidence type="ECO:0000256" key="8">
    <source>
        <dbReference type="HAMAP-Rule" id="MF_00376"/>
    </source>
</evidence>
<dbReference type="HAMAP" id="MF_00376">
    <property type="entry name" value="Dephospho_CoA_kinase"/>
    <property type="match status" value="1"/>
</dbReference>
<dbReference type="GO" id="GO:0005737">
    <property type="term" value="C:cytoplasm"/>
    <property type="evidence" value="ECO:0007669"/>
    <property type="project" value="UniProtKB-SubCell"/>
</dbReference>
<name>A0A179ETQ1_ENTTH</name>
<evidence type="ECO:0000256" key="9">
    <source>
        <dbReference type="NCBIfam" id="TIGR00152"/>
    </source>
</evidence>
<keyword evidence="7 8" id="KW-0173">Coenzyme A biosynthesis</keyword>
<dbReference type="SUPFAM" id="SSF52540">
    <property type="entry name" value="P-loop containing nucleoside triphosphate hydrolases"/>
    <property type="match status" value="1"/>
</dbReference>
<keyword evidence="11" id="KW-1185">Reference proteome</keyword>
<protein>
    <recommendedName>
        <fullName evidence="8 9">Dephospho-CoA kinase</fullName>
        <ecNumber evidence="8 9">2.7.1.24</ecNumber>
    </recommendedName>
    <alternativeName>
        <fullName evidence="8">Dephosphocoenzyme A kinase</fullName>
    </alternativeName>
</protein>
<sequence>MSKMSATENTKVGFVLGLTGSIATGKSTVTEVFKKHGIPVIDGDVVAREVVEPGTAGLSAIVEVFGKQILNEDGTLNRKQLGAIVFADNELRQTLNRVLNPFIRGRIKQQIAEKKQHNPLVVVDVPLLFEGHYERYMDAVAVVYTTEAIQLERLMKRNQLTEAEALKRIKTQWSIETKKERADFLFDNTQTKEALVQQVELWLKQQSFITNEK</sequence>
<dbReference type="GO" id="GO:0015937">
    <property type="term" value="P:coenzyme A biosynthetic process"/>
    <property type="evidence" value="ECO:0007669"/>
    <property type="project" value="UniProtKB-UniRule"/>
</dbReference>
<dbReference type="InterPro" id="IPR027417">
    <property type="entry name" value="P-loop_NTPase"/>
</dbReference>
<dbReference type="UniPathway" id="UPA00241">
    <property type="reaction ID" value="UER00356"/>
</dbReference>
<evidence type="ECO:0000313" key="11">
    <source>
        <dbReference type="Proteomes" id="UP000078516"/>
    </source>
</evidence>
<dbReference type="FunFam" id="3.40.50.300:FF:000991">
    <property type="entry name" value="Dephospho-CoA kinase"/>
    <property type="match status" value="1"/>
</dbReference>
<dbReference type="PROSITE" id="PS51219">
    <property type="entry name" value="DPCK"/>
    <property type="match status" value="1"/>
</dbReference>
<evidence type="ECO:0000313" key="10">
    <source>
        <dbReference type="EMBL" id="OAQ56596.1"/>
    </source>
</evidence>
<dbReference type="PANTHER" id="PTHR10695">
    <property type="entry name" value="DEPHOSPHO-COA KINASE-RELATED"/>
    <property type="match status" value="1"/>
</dbReference>
<keyword evidence="2 8" id="KW-0963">Cytoplasm</keyword>
<reference evidence="10 11" key="1">
    <citation type="submission" date="2016-04" db="EMBL/GenBank/DDBJ databases">
        <title>Draft genome of an Enterococcus thailandicus strain isolated from bovine feces.</title>
        <authorList>
            <person name="Beukers A.G."/>
            <person name="Zaheer R."/>
            <person name="Goji N."/>
            <person name="Cook S.R."/>
            <person name="Amoako K."/>
            <person name="Chaves A.V."/>
            <person name="Ward M.P."/>
            <person name="Mcallister T.A."/>
        </authorList>
    </citation>
    <scope>NUCLEOTIDE SEQUENCE [LARGE SCALE GENOMIC DNA]</scope>
    <source>
        <strain evidence="10 11">F0711D 46</strain>
    </source>
</reference>
<keyword evidence="3 8" id="KW-0808">Transferase</keyword>
<comment type="caution">
    <text evidence="10">The sequence shown here is derived from an EMBL/GenBank/DDBJ whole genome shotgun (WGS) entry which is preliminary data.</text>
</comment>
<dbReference type="CDD" id="cd02022">
    <property type="entry name" value="DPCK"/>
    <property type="match status" value="1"/>
</dbReference>
<feature type="binding site" evidence="8">
    <location>
        <begin position="23"/>
        <end position="28"/>
    </location>
    <ligand>
        <name>ATP</name>
        <dbReference type="ChEBI" id="CHEBI:30616"/>
    </ligand>
</feature>
<keyword evidence="4 8" id="KW-0547">Nucleotide-binding</keyword>
<evidence type="ECO:0000256" key="5">
    <source>
        <dbReference type="ARBA" id="ARBA00022777"/>
    </source>
</evidence>
<dbReference type="EC" id="2.7.1.24" evidence="8 9"/>
<comment type="similarity">
    <text evidence="1 8">Belongs to the CoaE family.</text>
</comment>
<evidence type="ECO:0000256" key="7">
    <source>
        <dbReference type="ARBA" id="ARBA00022993"/>
    </source>
</evidence>
<gene>
    <name evidence="8" type="primary">coaE</name>
    <name evidence="10" type="ORF">A6E74_02335</name>
</gene>
<dbReference type="NCBIfam" id="TIGR00152">
    <property type="entry name" value="dephospho-CoA kinase"/>
    <property type="match status" value="1"/>
</dbReference>
<evidence type="ECO:0000256" key="6">
    <source>
        <dbReference type="ARBA" id="ARBA00022840"/>
    </source>
</evidence>
<proteinExistence type="inferred from homology"/>
<comment type="subcellular location">
    <subcellularLocation>
        <location evidence="8">Cytoplasm</location>
    </subcellularLocation>
</comment>
<organism evidence="10 11">
    <name type="scientific">Enterococcus thailandicus</name>
    <dbReference type="NCBI Taxonomy" id="417368"/>
    <lineage>
        <taxon>Bacteria</taxon>
        <taxon>Bacillati</taxon>
        <taxon>Bacillota</taxon>
        <taxon>Bacilli</taxon>
        <taxon>Lactobacillales</taxon>
        <taxon>Enterococcaceae</taxon>
        <taxon>Enterococcus</taxon>
    </lineage>
</organism>
<comment type="function">
    <text evidence="8">Catalyzes the phosphorylation of the 3'-hydroxyl group of dephosphocoenzyme A to form coenzyme A.</text>
</comment>
<evidence type="ECO:0000256" key="4">
    <source>
        <dbReference type="ARBA" id="ARBA00022741"/>
    </source>
</evidence>
<dbReference type="PANTHER" id="PTHR10695:SF46">
    <property type="entry name" value="BIFUNCTIONAL COENZYME A SYNTHASE-RELATED"/>
    <property type="match status" value="1"/>
</dbReference>
<comment type="catalytic activity">
    <reaction evidence="8">
        <text>3'-dephospho-CoA + ATP = ADP + CoA + H(+)</text>
        <dbReference type="Rhea" id="RHEA:18245"/>
        <dbReference type="ChEBI" id="CHEBI:15378"/>
        <dbReference type="ChEBI" id="CHEBI:30616"/>
        <dbReference type="ChEBI" id="CHEBI:57287"/>
        <dbReference type="ChEBI" id="CHEBI:57328"/>
        <dbReference type="ChEBI" id="CHEBI:456216"/>
        <dbReference type="EC" id="2.7.1.24"/>
    </reaction>
</comment>
<dbReference type="AlphaFoldDB" id="A0A179ETQ1"/>
<accession>A0A179ETQ1</accession>
<keyword evidence="5 8" id="KW-0418">Kinase</keyword>